<dbReference type="GO" id="GO:0097157">
    <property type="term" value="F:pre-mRNA intronic binding"/>
    <property type="evidence" value="ECO:0007669"/>
    <property type="project" value="TreeGrafter"/>
</dbReference>
<dbReference type="InterPro" id="IPR012677">
    <property type="entry name" value="Nucleotide-bd_a/b_plait_sf"/>
</dbReference>
<evidence type="ECO:0000256" key="2">
    <source>
        <dbReference type="PROSITE-ProRule" id="PRU00176"/>
    </source>
</evidence>
<feature type="compositionally biased region" description="Polar residues" evidence="3">
    <location>
        <begin position="243"/>
        <end position="255"/>
    </location>
</feature>
<dbReference type="PANTHER" id="PTHR16105:SF2">
    <property type="entry name" value="RNA-BINDING PROTEIN 41"/>
    <property type="match status" value="1"/>
</dbReference>
<feature type="region of interest" description="Disordered" evidence="3">
    <location>
        <begin position="1"/>
        <end position="64"/>
    </location>
</feature>
<dbReference type="AlphaFoldDB" id="A0A9X0DA54"/>
<keyword evidence="1 2" id="KW-0694">RNA-binding</keyword>
<dbReference type="Proteomes" id="UP001163046">
    <property type="component" value="Unassembled WGS sequence"/>
</dbReference>
<proteinExistence type="predicted"/>
<evidence type="ECO:0000259" key="4">
    <source>
        <dbReference type="PROSITE" id="PS50102"/>
    </source>
</evidence>
<dbReference type="InterPro" id="IPR035979">
    <property type="entry name" value="RBD_domain_sf"/>
</dbReference>
<dbReference type="GO" id="GO:0000398">
    <property type="term" value="P:mRNA splicing, via spliceosome"/>
    <property type="evidence" value="ECO:0007669"/>
    <property type="project" value="TreeGrafter"/>
</dbReference>
<organism evidence="5 6">
    <name type="scientific">Desmophyllum pertusum</name>
    <dbReference type="NCBI Taxonomy" id="174260"/>
    <lineage>
        <taxon>Eukaryota</taxon>
        <taxon>Metazoa</taxon>
        <taxon>Cnidaria</taxon>
        <taxon>Anthozoa</taxon>
        <taxon>Hexacorallia</taxon>
        <taxon>Scleractinia</taxon>
        <taxon>Caryophylliina</taxon>
        <taxon>Caryophylliidae</taxon>
        <taxon>Desmophyllum</taxon>
    </lineage>
</organism>
<comment type="caution">
    <text evidence="5">The sequence shown here is derived from an EMBL/GenBank/DDBJ whole genome shotgun (WGS) entry which is preliminary data.</text>
</comment>
<dbReference type="PANTHER" id="PTHR16105">
    <property type="entry name" value="RNA-BINDING REGION-CONTAINING PROTEIN 3"/>
    <property type="match status" value="1"/>
</dbReference>
<evidence type="ECO:0000313" key="5">
    <source>
        <dbReference type="EMBL" id="KAJ7392982.1"/>
    </source>
</evidence>
<dbReference type="PROSITE" id="PS50102">
    <property type="entry name" value="RRM"/>
    <property type="match status" value="1"/>
</dbReference>
<feature type="region of interest" description="Disordered" evidence="3">
    <location>
        <begin position="243"/>
        <end position="304"/>
    </location>
</feature>
<dbReference type="Pfam" id="PF00076">
    <property type="entry name" value="RRM_1"/>
    <property type="match status" value="1"/>
</dbReference>
<dbReference type="InterPro" id="IPR000504">
    <property type="entry name" value="RRM_dom"/>
</dbReference>
<dbReference type="InterPro" id="IPR045164">
    <property type="entry name" value="RBM41/RNPC3"/>
</dbReference>
<dbReference type="OrthoDB" id="277802at2759"/>
<gene>
    <name evidence="5" type="primary">RBM41</name>
    <name evidence="5" type="ORF">OS493_008227</name>
</gene>
<dbReference type="GO" id="GO:0005689">
    <property type="term" value="C:U12-type spliceosomal complex"/>
    <property type="evidence" value="ECO:0007669"/>
    <property type="project" value="TreeGrafter"/>
</dbReference>
<reference evidence="5" key="1">
    <citation type="submission" date="2023-01" db="EMBL/GenBank/DDBJ databases">
        <title>Genome assembly of the deep-sea coral Lophelia pertusa.</title>
        <authorList>
            <person name="Herrera S."/>
            <person name="Cordes E."/>
        </authorList>
    </citation>
    <scope>NUCLEOTIDE SEQUENCE</scope>
    <source>
        <strain evidence="5">USNM1676648</strain>
        <tissue evidence="5">Polyp</tissue>
    </source>
</reference>
<name>A0A9X0DA54_9CNID</name>
<sequence>MVGGSVSGKPFKPDPTSYDQTGIPCGNPARYQSRGVIRMNRGDSQTFEDQRLGVPGTGTESEADQHLRGMMKSQLDTNVSLESELNRKKSFQSSSSYAPFCPDKTGALSLKDYQSLQNHEQYVQTLRECGFNQEEIQFKLEQEGYVPKAPKRGRYGANPVAEQEKLNDLEKRIQMREEALTSPDLYSNVRVLSRHALEVEQSLQKGTEKGSSLSHLVQPRQQAIPVNDPLLQTLLEEDRILSKSRQGGLASSYSQEKPKDNPSEHSSDINDYSSQGSLDKGKPFENSVGEGSSSNEESGATSLPANIVPIDEKEIIQNRLSLEQIKEIPKFTNYHPGEPNKVLFVKNLHHKATEADLVSLFIRFQEKLGPKLAFRLMKGKMNGQAFVTMPDIGTATAALNLVNGYMFRGKPVIIQYGKQRKDLSDKNNEADVNSRGSNT</sequence>
<feature type="domain" description="RRM" evidence="4">
    <location>
        <begin position="341"/>
        <end position="419"/>
    </location>
</feature>
<dbReference type="Gene3D" id="3.30.70.330">
    <property type="match status" value="1"/>
</dbReference>
<feature type="compositionally biased region" description="Low complexity" evidence="3">
    <location>
        <begin position="285"/>
        <end position="299"/>
    </location>
</feature>
<keyword evidence="6" id="KW-1185">Reference proteome</keyword>
<evidence type="ECO:0000256" key="1">
    <source>
        <dbReference type="ARBA" id="ARBA00022884"/>
    </source>
</evidence>
<dbReference type="SUPFAM" id="SSF54928">
    <property type="entry name" value="RNA-binding domain, RBD"/>
    <property type="match status" value="1"/>
</dbReference>
<evidence type="ECO:0000313" key="6">
    <source>
        <dbReference type="Proteomes" id="UP001163046"/>
    </source>
</evidence>
<dbReference type="EMBL" id="MU825399">
    <property type="protein sequence ID" value="KAJ7392982.1"/>
    <property type="molecule type" value="Genomic_DNA"/>
</dbReference>
<accession>A0A9X0DA54</accession>
<dbReference type="SMART" id="SM00360">
    <property type="entry name" value="RRM"/>
    <property type="match status" value="1"/>
</dbReference>
<dbReference type="GO" id="GO:0030626">
    <property type="term" value="F:U12 snRNA binding"/>
    <property type="evidence" value="ECO:0007669"/>
    <property type="project" value="TreeGrafter"/>
</dbReference>
<feature type="compositionally biased region" description="Basic and acidic residues" evidence="3">
    <location>
        <begin position="256"/>
        <end position="268"/>
    </location>
</feature>
<protein>
    <submittedName>
        <fullName evidence="5">U12 snRNA binding</fullName>
    </submittedName>
</protein>
<evidence type="ECO:0000256" key="3">
    <source>
        <dbReference type="SAM" id="MobiDB-lite"/>
    </source>
</evidence>